<gene>
    <name evidence="2" type="ORF">AHOG_05530</name>
</gene>
<sequence length="347" mass="35647">MSLAQAPAETIVRPGESIQRALDSAGAGATVRLTEGTYAEHLLIRHSGVTLVGDGAERTVLVPGGEAPAGIPVLTDATTEVSSGIVIHAEGVTGITLRGLTVQGFTGAGVYAHTTSDLLVEDLVVRDNALWGVYVRESGGVRVLRCTASGSRYGGVALSFCSRSDALIEDNEAFANAFGIFVDNSSFAQVRRNRGHGNAAGVLVLNQAYPGEPPGGATDNLVADNDLYDNGLSAGVEPDGLGAAGPPISGVGVGLIGACRATVVGNRIVDHRPSGPSVIGGAVAMASSTEWGGGEVADNKVLWNRITGNEPLDVDISDNLDRQYFENNLVDRTSPERIEGCSTGGAR</sequence>
<dbReference type="SMART" id="SM00722">
    <property type="entry name" value="CASH"/>
    <property type="match status" value="1"/>
</dbReference>
<keyword evidence="1" id="KW-0677">Repeat</keyword>
<dbReference type="InterPro" id="IPR011050">
    <property type="entry name" value="Pectin_lyase_fold/virulence"/>
</dbReference>
<dbReference type="InterPro" id="IPR051550">
    <property type="entry name" value="SCF-Subunits/Alg-Epimerases"/>
</dbReference>
<dbReference type="InterPro" id="IPR006626">
    <property type="entry name" value="PbH1"/>
</dbReference>
<dbReference type="SUPFAM" id="SSF51126">
    <property type="entry name" value="Pectin lyase-like"/>
    <property type="match status" value="1"/>
</dbReference>
<dbReference type="Gene3D" id="2.160.20.10">
    <property type="entry name" value="Single-stranded right-handed beta-helix, Pectin lyase-like"/>
    <property type="match status" value="1"/>
</dbReference>
<dbReference type="InterPro" id="IPR006633">
    <property type="entry name" value="Carb-bd_sugar_hydrolysis-dom"/>
</dbReference>
<dbReference type="InterPro" id="IPR039448">
    <property type="entry name" value="Beta_helix"/>
</dbReference>
<dbReference type="AlphaFoldDB" id="A0A221VZ04"/>
<reference evidence="2 3" key="1">
    <citation type="submission" date="2017-07" db="EMBL/GenBank/DDBJ databases">
        <title>Complete genome sequence of Actinoalloteichus hoggarensis DSM 45943, type strain of Actinoalloteichus hoggarensis.</title>
        <authorList>
            <person name="Ruckert C."/>
            <person name="Nouioui I."/>
            <person name="Willmese J."/>
            <person name="van Wezel G."/>
            <person name="Klenk H.-P."/>
            <person name="Kalinowski J."/>
            <person name="Zotchev S.B."/>
        </authorList>
    </citation>
    <scope>NUCLEOTIDE SEQUENCE [LARGE SCALE GENOMIC DNA]</scope>
    <source>
        <strain evidence="2 3">DSM 45943</strain>
    </source>
</reference>
<dbReference type="PANTHER" id="PTHR22990">
    <property type="entry name" value="F-BOX ONLY PROTEIN"/>
    <property type="match status" value="1"/>
</dbReference>
<evidence type="ECO:0000256" key="1">
    <source>
        <dbReference type="ARBA" id="ARBA00022737"/>
    </source>
</evidence>
<organism evidence="2 3">
    <name type="scientific">Actinoalloteichus hoggarensis</name>
    <dbReference type="NCBI Taxonomy" id="1470176"/>
    <lineage>
        <taxon>Bacteria</taxon>
        <taxon>Bacillati</taxon>
        <taxon>Actinomycetota</taxon>
        <taxon>Actinomycetes</taxon>
        <taxon>Pseudonocardiales</taxon>
        <taxon>Pseudonocardiaceae</taxon>
        <taxon>Actinoalloteichus</taxon>
    </lineage>
</organism>
<dbReference type="Pfam" id="PF13229">
    <property type="entry name" value="Beta_helix"/>
    <property type="match status" value="1"/>
</dbReference>
<dbReference type="EMBL" id="CP022521">
    <property type="protein sequence ID" value="ASO18759.1"/>
    <property type="molecule type" value="Genomic_DNA"/>
</dbReference>
<dbReference type="RefSeq" id="WP_093940391.1">
    <property type="nucleotide sequence ID" value="NZ_CP022521.1"/>
</dbReference>
<dbReference type="InterPro" id="IPR012334">
    <property type="entry name" value="Pectin_lyas_fold"/>
</dbReference>
<name>A0A221VZ04_9PSEU</name>
<keyword evidence="3" id="KW-1185">Reference proteome</keyword>
<protein>
    <submittedName>
        <fullName evidence="2">Uncharacterized protein</fullName>
    </submittedName>
</protein>
<proteinExistence type="predicted"/>
<dbReference type="PANTHER" id="PTHR22990:SF15">
    <property type="entry name" value="F-BOX ONLY PROTEIN 10"/>
    <property type="match status" value="1"/>
</dbReference>
<dbReference type="KEGG" id="ahg:AHOG_05530"/>
<dbReference type="OrthoDB" id="339817at2"/>
<dbReference type="Proteomes" id="UP000204221">
    <property type="component" value="Chromosome"/>
</dbReference>
<dbReference type="SMART" id="SM00710">
    <property type="entry name" value="PbH1"/>
    <property type="match status" value="7"/>
</dbReference>
<evidence type="ECO:0000313" key="2">
    <source>
        <dbReference type="EMBL" id="ASO18759.1"/>
    </source>
</evidence>
<accession>A0A221VZ04</accession>
<evidence type="ECO:0000313" key="3">
    <source>
        <dbReference type="Proteomes" id="UP000204221"/>
    </source>
</evidence>